<evidence type="ECO:0000256" key="1">
    <source>
        <dbReference type="SAM" id="Phobius"/>
    </source>
</evidence>
<organism evidence="2 3">
    <name type="scientific">Leekyejoonella antrihumi</name>
    <dbReference type="NCBI Taxonomy" id="1660198"/>
    <lineage>
        <taxon>Bacteria</taxon>
        <taxon>Bacillati</taxon>
        <taxon>Actinomycetota</taxon>
        <taxon>Actinomycetes</taxon>
        <taxon>Micrococcales</taxon>
        <taxon>Dermacoccaceae</taxon>
        <taxon>Leekyejoonella</taxon>
    </lineage>
</organism>
<keyword evidence="1" id="KW-1133">Transmembrane helix</keyword>
<proteinExistence type="predicted"/>
<gene>
    <name evidence="2" type="ORF">FGL98_09860</name>
</gene>
<dbReference type="AlphaFoldDB" id="A0A563E1T7"/>
<reference evidence="2 3" key="2">
    <citation type="submission" date="2019-08" db="EMBL/GenBank/DDBJ databases">
        <title>Jejuicoccus antrihumi gen. nov., sp. nov., a new member of the family Dermacoccaceae isolated from a cave.</title>
        <authorList>
            <person name="Schumann P."/>
            <person name="Kim I.S."/>
        </authorList>
    </citation>
    <scope>NUCLEOTIDE SEQUENCE [LARGE SCALE GENOMIC DNA]</scope>
    <source>
        <strain evidence="2 3">C5-26</strain>
    </source>
</reference>
<protein>
    <recommendedName>
        <fullName evidence="4">ATP synthase subunit I</fullName>
    </recommendedName>
</protein>
<comment type="caution">
    <text evidence="2">The sequence shown here is derived from an EMBL/GenBank/DDBJ whole genome shotgun (WGS) entry which is preliminary data.</text>
</comment>
<reference evidence="2 3" key="1">
    <citation type="submission" date="2019-05" db="EMBL/GenBank/DDBJ databases">
        <authorList>
            <person name="Lee S.D."/>
        </authorList>
    </citation>
    <scope>NUCLEOTIDE SEQUENCE [LARGE SCALE GENOMIC DNA]</scope>
    <source>
        <strain evidence="2 3">C5-26</strain>
    </source>
</reference>
<evidence type="ECO:0008006" key="4">
    <source>
        <dbReference type="Google" id="ProtNLM"/>
    </source>
</evidence>
<dbReference type="Gene3D" id="1.20.1250.20">
    <property type="entry name" value="MFS general substrate transporter like domains"/>
    <property type="match status" value="1"/>
</dbReference>
<evidence type="ECO:0000313" key="2">
    <source>
        <dbReference type="EMBL" id="TWP36510.1"/>
    </source>
</evidence>
<keyword evidence="1" id="KW-0812">Transmembrane</keyword>
<name>A0A563E1T7_9MICO</name>
<dbReference type="Proteomes" id="UP000320244">
    <property type="component" value="Unassembled WGS sequence"/>
</dbReference>
<dbReference type="OrthoDB" id="3689128at2"/>
<feature type="transmembrane region" description="Helical" evidence="1">
    <location>
        <begin position="16"/>
        <end position="35"/>
    </location>
</feature>
<feature type="transmembrane region" description="Helical" evidence="1">
    <location>
        <begin position="105"/>
        <end position="126"/>
    </location>
</feature>
<keyword evidence="1" id="KW-0472">Membrane</keyword>
<sequence length="132" mass="14016">MSGSPLSRALANQRRMLILGLVLCAAAVWLTAVFGHWQVGVFLVVGILLGMINQVATEVTLLRAVESGEELSRKQYGMSSLIRLMGVSVVAIAVTVIFWSSGGAATLVGLAVFHLITLVATSLPLLKELKKV</sequence>
<dbReference type="InterPro" id="IPR036259">
    <property type="entry name" value="MFS_trans_sf"/>
</dbReference>
<feature type="transmembrane region" description="Helical" evidence="1">
    <location>
        <begin position="81"/>
        <end position="99"/>
    </location>
</feature>
<accession>A0A563E1T7</accession>
<dbReference type="EMBL" id="VCQV01000011">
    <property type="protein sequence ID" value="TWP36510.1"/>
    <property type="molecule type" value="Genomic_DNA"/>
</dbReference>
<dbReference type="RefSeq" id="WP_146316593.1">
    <property type="nucleotide sequence ID" value="NZ_VCQV01000011.1"/>
</dbReference>
<keyword evidence="3" id="KW-1185">Reference proteome</keyword>
<evidence type="ECO:0000313" key="3">
    <source>
        <dbReference type="Proteomes" id="UP000320244"/>
    </source>
</evidence>
<feature type="transmembrane region" description="Helical" evidence="1">
    <location>
        <begin position="41"/>
        <end position="61"/>
    </location>
</feature>
<dbReference type="SUPFAM" id="SSF103473">
    <property type="entry name" value="MFS general substrate transporter"/>
    <property type="match status" value="1"/>
</dbReference>